<evidence type="ECO:0000313" key="3">
    <source>
        <dbReference type="Proteomes" id="UP000641137"/>
    </source>
</evidence>
<dbReference type="InterPro" id="IPR035965">
    <property type="entry name" value="PAS-like_dom_sf"/>
</dbReference>
<feature type="domain" description="PAS fold-3" evidence="1">
    <location>
        <begin position="40"/>
        <end position="130"/>
    </location>
</feature>
<dbReference type="Proteomes" id="UP000641137">
    <property type="component" value="Unassembled WGS sequence"/>
</dbReference>
<dbReference type="InterPro" id="IPR013655">
    <property type="entry name" value="PAS_fold_3"/>
</dbReference>
<reference evidence="2" key="1">
    <citation type="journal article" date="2014" name="Int. J. Syst. Evol. Microbiol.">
        <title>Complete genome sequence of Corynebacterium casei LMG S-19264T (=DSM 44701T), isolated from a smear-ripened cheese.</title>
        <authorList>
            <consortium name="US DOE Joint Genome Institute (JGI-PGF)"/>
            <person name="Walter F."/>
            <person name="Albersmeier A."/>
            <person name="Kalinowski J."/>
            <person name="Ruckert C."/>
        </authorList>
    </citation>
    <scope>NUCLEOTIDE SEQUENCE</scope>
    <source>
        <strain evidence="2">KCTC 42097</strain>
    </source>
</reference>
<dbReference type="EMBL" id="BMZO01000003">
    <property type="protein sequence ID" value="GHC67639.1"/>
    <property type="molecule type" value="Genomic_DNA"/>
</dbReference>
<accession>A0A8J3GGW7</accession>
<protein>
    <recommendedName>
        <fullName evidence="1">PAS fold-3 domain-containing protein</fullName>
    </recommendedName>
</protein>
<evidence type="ECO:0000259" key="1">
    <source>
        <dbReference type="Pfam" id="PF08447"/>
    </source>
</evidence>
<dbReference type="AlphaFoldDB" id="A0A8J3GGW7"/>
<reference evidence="2" key="2">
    <citation type="submission" date="2020-09" db="EMBL/GenBank/DDBJ databases">
        <authorList>
            <person name="Sun Q."/>
            <person name="Kim S."/>
        </authorList>
    </citation>
    <scope>NUCLEOTIDE SEQUENCE</scope>
    <source>
        <strain evidence="2">KCTC 42097</strain>
    </source>
</reference>
<organism evidence="2 3">
    <name type="scientific">Limoniibacter endophyticus</name>
    <dbReference type="NCBI Taxonomy" id="1565040"/>
    <lineage>
        <taxon>Bacteria</taxon>
        <taxon>Pseudomonadati</taxon>
        <taxon>Pseudomonadota</taxon>
        <taxon>Alphaproteobacteria</taxon>
        <taxon>Hyphomicrobiales</taxon>
        <taxon>Bartonellaceae</taxon>
        <taxon>Limoniibacter</taxon>
    </lineage>
</organism>
<dbReference type="Pfam" id="PF08447">
    <property type="entry name" value="PAS_3"/>
    <property type="match status" value="1"/>
</dbReference>
<proteinExistence type="predicted"/>
<comment type="caution">
    <text evidence="2">The sequence shown here is derived from an EMBL/GenBank/DDBJ whole genome shotgun (WGS) entry which is preliminary data.</text>
</comment>
<dbReference type="SUPFAM" id="SSF55785">
    <property type="entry name" value="PYP-like sensor domain (PAS domain)"/>
    <property type="match status" value="1"/>
</dbReference>
<evidence type="ECO:0000313" key="2">
    <source>
        <dbReference type="EMBL" id="GHC67639.1"/>
    </source>
</evidence>
<dbReference type="Gene3D" id="3.30.450.20">
    <property type="entry name" value="PAS domain"/>
    <property type="match status" value="1"/>
</dbReference>
<sequence length="184" mass="20463">MWTKSAGANMRTAFKELTQLRTAEQYLEPGFFSWDLAQGKIYADGNTADIFGHDLSLSASGLSLEHYLDRVHPEHRGRMARSIADTLMHGVPYHETYPVQRGDDFYHDVTVIGRCFRTTEGVPLHCSGVVIPHAEDRKDTDQILVHCLAVYDLAITSGNERLANQMLAVLASVNDMSAATGRLQ</sequence>
<gene>
    <name evidence="2" type="ORF">GCM10010136_11860</name>
</gene>
<name>A0A8J3GGW7_9HYPH</name>
<keyword evidence="3" id="KW-1185">Reference proteome</keyword>